<name>A0ABD0JX36_9CAEN</name>
<evidence type="ECO:0000256" key="1">
    <source>
        <dbReference type="SAM" id="MobiDB-lite"/>
    </source>
</evidence>
<dbReference type="EMBL" id="JACVVK020000311">
    <property type="protein sequence ID" value="KAK7479068.1"/>
    <property type="molecule type" value="Genomic_DNA"/>
</dbReference>
<feature type="region of interest" description="Disordered" evidence="1">
    <location>
        <begin position="1"/>
        <end position="47"/>
    </location>
</feature>
<feature type="compositionally biased region" description="Low complexity" evidence="1">
    <location>
        <begin position="428"/>
        <end position="439"/>
    </location>
</feature>
<reference evidence="2 3" key="1">
    <citation type="journal article" date="2023" name="Sci. Data">
        <title>Genome assembly of the Korean intertidal mud-creeper Batillaria attramentaria.</title>
        <authorList>
            <person name="Patra A.K."/>
            <person name="Ho P.T."/>
            <person name="Jun S."/>
            <person name="Lee S.J."/>
            <person name="Kim Y."/>
            <person name="Won Y.J."/>
        </authorList>
    </citation>
    <scope>NUCLEOTIDE SEQUENCE [LARGE SCALE GENOMIC DNA]</scope>
    <source>
        <strain evidence="2">Wonlab-2016</strain>
    </source>
</reference>
<feature type="region of interest" description="Disordered" evidence="1">
    <location>
        <begin position="301"/>
        <end position="447"/>
    </location>
</feature>
<keyword evidence="3" id="KW-1185">Reference proteome</keyword>
<dbReference type="AlphaFoldDB" id="A0ABD0JX36"/>
<feature type="compositionally biased region" description="Basic residues" evidence="1">
    <location>
        <begin position="359"/>
        <end position="371"/>
    </location>
</feature>
<gene>
    <name evidence="2" type="ORF">BaRGS_00029660</name>
</gene>
<proteinExistence type="predicted"/>
<evidence type="ECO:0000313" key="2">
    <source>
        <dbReference type="EMBL" id="KAK7479068.1"/>
    </source>
</evidence>
<accession>A0ABD0JX36</accession>
<evidence type="ECO:0000313" key="3">
    <source>
        <dbReference type="Proteomes" id="UP001519460"/>
    </source>
</evidence>
<sequence length="467" mass="50694">MELPEVVINGPDSDEDRRFNVNVDDTQEATAPSGKDDGKLHPNSAKRRNRCANRNLRQRVSWEPQLNPIKQGVNTVGSSCADKAGELCVNSAKQCRPTAKECVSTAEKCATTKCDAATQRVSTASAAKCDATQSLSHGTASATECDTGTQRMSSTTAATCDRGTQRVDNTTAAKSDTGTQHVSNTAAAKCDTGTQRVSNTAAAKCDTGTQRASTANAQNVNSAIACNHTAKQGLDDSSTATTTGLVRDVASAASLDSSEEDSDSMYGYRFRRHTLSGSSYDAKSLGKRLLHLNHVRQLLKENGCPNDESEGPSRQKRHSEDLSASLPSKTLQKLRDRLSQTLTSRRSSADSDGSGRSFLQRRHSFAVHVPKKITAPLRRNSAIKRKQKAAEENDAALNAMLMRMPDRKSPSPTSSMRSYCSRSERSNSSRSMTSQNSSSLGDREEALLKLHRQTTLLQWMQQEEEER</sequence>
<protein>
    <submittedName>
        <fullName evidence="2">Uncharacterized protein</fullName>
    </submittedName>
</protein>
<feature type="compositionally biased region" description="Low complexity" evidence="1">
    <location>
        <begin position="339"/>
        <end position="357"/>
    </location>
</feature>
<dbReference type="Proteomes" id="UP001519460">
    <property type="component" value="Unassembled WGS sequence"/>
</dbReference>
<organism evidence="2 3">
    <name type="scientific">Batillaria attramentaria</name>
    <dbReference type="NCBI Taxonomy" id="370345"/>
    <lineage>
        <taxon>Eukaryota</taxon>
        <taxon>Metazoa</taxon>
        <taxon>Spiralia</taxon>
        <taxon>Lophotrochozoa</taxon>
        <taxon>Mollusca</taxon>
        <taxon>Gastropoda</taxon>
        <taxon>Caenogastropoda</taxon>
        <taxon>Sorbeoconcha</taxon>
        <taxon>Cerithioidea</taxon>
        <taxon>Batillariidae</taxon>
        <taxon>Batillaria</taxon>
    </lineage>
</organism>
<comment type="caution">
    <text evidence="2">The sequence shown here is derived from an EMBL/GenBank/DDBJ whole genome shotgun (WGS) entry which is preliminary data.</text>
</comment>